<dbReference type="GO" id="GO:0030246">
    <property type="term" value="F:carbohydrate binding"/>
    <property type="evidence" value="ECO:0007669"/>
    <property type="project" value="InterPro"/>
</dbReference>
<dbReference type="EMBL" id="AOHZ01000002">
    <property type="protein sequence ID" value="ELY62266.1"/>
    <property type="molecule type" value="Genomic_DNA"/>
</dbReference>
<dbReference type="eggNOG" id="arCOG06150">
    <property type="taxonomic scope" value="Archaea"/>
</dbReference>
<feature type="transmembrane region" description="Helical" evidence="1">
    <location>
        <begin position="191"/>
        <end position="209"/>
    </location>
</feature>
<organism evidence="3 4">
    <name type="scientific">Natronolimnohabitans innermongolicus JCM 12255</name>
    <dbReference type="NCBI Taxonomy" id="1227499"/>
    <lineage>
        <taxon>Archaea</taxon>
        <taxon>Methanobacteriati</taxon>
        <taxon>Methanobacteriota</taxon>
        <taxon>Stenosarchaea group</taxon>
        <taxon>Halobacteria</taxon>
        <taxon>Halobacteriales</taxon>
        <taxon>Natrialbaceae</taxon>
        <taxon>Natronolimnohabitans</taxon>
    </lineage>
</organism>
<dbReference type="GO" id="GO:0000272">
    <property type="term" value="P:polysaccharide catabolic process"/>
    <property type="evidence" value="ECO:0007669"/>
    <property type="project" value="InterPro"/>
</dbReference>
<evidence type="ECO:0000256" key="1">
    <source>
        <dbReference type="SAM" id="Phobius"/>
    </source>
</evidence>
<sequence length="212" mass="21716">MTGPTRTALSAVLAVALAGVLVVGLAGSAAAMDSTMTLRFDPSDLEAENGDEVTIDLVASTHGNLVGNGIVALESTIEYDSDVLTVTDVEHGPMLAAGDDDAEVDGTEEIDDEAGAVTIEQERVPEGDGAKATETAATLTFEVADDAPSTNETLEITDSSAMYPSGYSLNAIEREGSIEIDGTDDGDTVPGFAPLAALAALAATLWLVVRRD</sequence>
<dbReference type="InterPro" id="IPR002102">
    <property type="entry name" value="Cohesin_dom"/>
</dbReference>
<accession>L9XLI0</accession>
<gene>
    <name evidence="3" type="ORF">C493_00530</name>
</gene>
<proteinExistence type="predicted"/>
<evidence type="ECO:0000313" key="3">
    <source>
        <dbReference type="EMBL" id="ELY62266.1"/>
    </source>
</evidence>
<feature type="domain" description="Cohesin" evidence="2">
    <location>
        <begin position="46"/>
        <end position="166"/>
    </location>
</feature>
<dbReference type="SUPFAM" id="SSF49384">
    <property type="entry name" value="Carbohydrate-binding domain"/>
    <property type="match status" value="1"/>
</dbReference>
<dbReference type="OrthoDB" id="205619at2157"/>
<dbReference type="STRING" id="1227499.C493_00530"/>
<dbReference type="Gene3D" id="2.60.40.680">
    <property type="match status" value="1"/>
</dbReference>
<dbReference type="InterPro" id="IPR008965">
    <property type="entry name" value="CBM2/CBM3_carb-bd_dom_sf"/>
</dbReference>
<name>L9XLI0_9EURY</name>
<dbReference type="AlphaFoldDB" id="L9XLI0"/>
<evidence type="ECO:0000313" key="4">
    <source>
        <dbReference type="Proteomes" id="UP000011602"/>
    </source>
</evidence>
<keyword evidence="1" id="KW-0812">Transmembrane</keyword>
<evidence type="ECO:0000259" key="2">
    <source>
        <dbReference type="Pfam" id="PF00963"/>
    </source>
</evidence>
<dbReference type="Pfam" id="PF00963">
    <property type="entry name" value="Cohesin"/>
    <property type="match status" value="1"/>
</dbReference>
<keyword evidence="1" id="KW-1133">Transmembrane helix</keyword>
<protein>
    <recommendedName>
        <fullName evidence="2">Cohesin domain-containing protein</fullName>
    </recommendedName>
</protein>
<keyword evidence="4" id="KW-1185">Reference proteome</keyword>
<comment type="caution">
    <text evidence="3">The sequence shown here is derived from an EMBL/GenBank/DDBJ whole genome shotgun (WGS) entry which is preliminary data.</text>
</comment>
<reference evidence="3 4" key="1">
    <citation type="journal article" date="2014" name="PLoS Genet.">
        <title>Phylogenetically driven sequencing of extremely halophilic archaea reveals strategies for static and dynamic osmo-response.</title>
        <authorList>
            <person name="Becker E.A."/>
            <person name="Seitzer P.M."/>
            <person name="Tritt A."/>
            <person name="Larsen D."/>
            <person name="Krusor M."/>
            <person name="Yao A.I."/>
            <person name="Wu D."/>
            <person name="Madern D."/>
            <person name="Eisen J.A."/>
            <person name="Darling A.E."/>
            <person name="Facciotti M.T."/>
        </authorList>
    </citation>
    <scope>NUCLEOTIDE SEQUENCE [LARGE SCALE GENOMIC DNA]</scope>
    <source>
        <strain evidence="3 4">JCM 12255</strain>
    </source>
</reference>
<keyword evidence="1" id="KW-0472">Membrane</keyword>
<dbReference type="Proteomes" id="UP000011602">
    <property type="component" value="Unassembled WGS sequence"/>
</dbReference>
<dbReference type="RefSeq" id="WP_007257420.1">
    <property type="nucleotide sequence ID" value="NZ_AOHZ01000002.1"/>
</dbReference>